<dbReference type="PANTHER" id="PTHR43719">
    <property type="entry name" value="TWO-COMPONENT HISTIDINE KINASE"/>
    <property type="match status" value="1"/>
</dbReference>
<dbReference type="InterPro" id="IPR008207">
    <property type="entry name" value="Sig_transdc_His_kin_Hpt_dom"/>
</dbReference>
<dbReference type="Pfam" id="PF18415">
    <property type="entry name" value="HKR_ArcB_TM"/>
    <property type="match status" value="1"/>
</dbReference>
<dbReference type="Gene3D" id="3.30.450.20">
    <property type="entry name" value="PAS domain"/>
    <property type="match status" value="1"/>
</dbReference>
<dbReference type="Gene3D" id="3.40.50.2300">
    <property type="match status" value="1"/>
</dbReference>
<keyword evidence="4" id="KW-1003">Cell membrane</keyword>
<evidence type="ECO:0000256" key="5">
    <source>
        <dbReference type="PIRSR" id="PIRSR003182-50"/>
    </source>
</evidence>
<dbReference type="CDD" id="cd16922">
    <property type="entry name" value="HATPase_EvgS-ArcB-TorS-like"/>
    <property type="match status" value="1"/>
</dbReference>
<keyword evidence="8" id="KW-0175">Coiled coil</keyword>
<dbReference type="InterPro" id="IPR027460">
    <property type="entry name" value="ArcB_TM_sf"/>
</dbReference>
<keyword evidence="2 5" id="KW-0597">Phosphoprotein</keyword>
<dbReference type="SMART" id="SM00388">
    <property type="entry name" value="HisKA"/>
    <property type="match status" value="1"/>
</dbReference>
<dbReference type="Pfam" id="PF01627">
    <property type="entry name" value="Hpt"/>
    <property type="match status" value="1"/>
</dbReference>
<dbReference type="InterPro" id="IPR014409">
    <property type="entry name" value="Sig_transdc_His_kin_hyb_ArcB"/>
</dbReference>
<evidence type="ECO:0000256" key="3">
    <source>
        <dbReference type="ARBA" id="ARBA00023012"/>
    </source>
</evidence>
<dbReference type="OrthoDB" id="9810730at2"/>
<keyword evidence="3 4" id="KW-0902">Two-component regulatory system</keyword>
<dbReference type="InterPro" id="IPR050956">
    <property type="entry name" value="2C_system_His_kinase"/>
</dbReference>
<dbReference type="SUPFAM" id="SSF55874">
    <property type="entry name" value="ATPase domain of HSP90 chaperone/DNA topoisomerase II/histidine kinase"/>
    <property type="match status" value="1"/>
</dbReference>
<feature type="domain" description="Response regulatory" evidence="11">
    <location>
        <begin position="529"/>
        <end position="644"/>
    </location>
</feature>
<dbReference type="Gene3D" id="3.30.565.10">
    <property type="entry name" value="Histidine kinase-like ATPase, C-terminal domain"/>
    <property type="match status" value="1"/>
</dbReference>
<feature type="transmembrane region" description="Helical" evidence="9">
    <location>
        <begin position="26"/>
        <end position="45"/>
    </location>
</feature>
<evidence type="ECO:0000313" key="16">
    <source>
        <dbReference type="Proteomes" id="UP000219285"/>
    </source>
</evidence>
<dbReference type="Pfam" id="PF00512">
    <property type="entry name" value="HisKA"/>
    <property type="match status" value="1"/>
</dbReference>
<feature type="coiled-coil region" evidence="8">
    <location>
        <begin position="80"/>
        <end position="156"/>
    </location>
</feature>
<keyword evidence="9" id="KW-0812">Transmembrane</keyword>
<dbReference type="CDD" id="cd00130">
    <property type="entry name" value="PAS"/>
    <property type="match status" value="1"/>
</dbReference>
<keyword evidence="4" id="KW-0804">Transcription</keyword>
<dbReference type="Pfam" id="PF00072">
    <property type="entry name" value="Response_reg"/>
    <property type="match status" value="1"/>
</dbReference>
<dbReference type="InterPro" id="IPR036890">
    <property type="entry name" value="HATPase_C_sf"/>
</dbReference>
<dbReference type="InterPro" id="IPR040642">
    <property type="entry name" value="HKR_ArcB_TM"/>
</dbReference>
<dbReference type="InterPro" id="IPR005467">
    <property type="entry name" value="His_kinase_dom"/>
</dbReference>
<dbReference type="PROSITE" id="PS50110">
    <property type="entry name" value="RESPONSE_REGULATORY"/>
    <property type="match status" value="1"/>
</dbReference>
<evidence type="ECO:0000259" key="12">
    <source>
        <dbReference type="PROSITE" id="PS50112"/>
    </source>
</evidence>
<dbReference type="EMBL" id="CP052766">
    <property type="protein sequence ID" value="QJR80098.1"/>
    <property type="molecule type" value="Genomic_DNA"/>
</dbReference>
<evidence type="ECO:0000256" key="9">
    <source>
        <dbReference type="SAM" id="Phobius"/>
    </source>
</evidence>
<evidence type="ECO:0000259" key="11">
    <source>
        <dbReference type="PROSITE" id="PS50110"/>
    </source>
</evidence>
<protein>
    <recommendedName>
        <fullName evidence="4">Aerobic respiration control sensor protein</fullName>
        <ecNumber evidence="4">2.7.13.3</ecNumber>
    </recommendedName>
</protein>
<proteinExistence type="predicted"/>
<keyword evidence="4" id="KW-0547">Nucleotide-binding</keyword>
<feature type="domain" description="PAC" evidence="13">
    <location>
        <begin position="229"/>
        <end position="281"/>
    </location>
</feature>
<dbReference type="SUPFAM" id="SSF47384">
    <property type="entry name" value="Homodimeric domain of signal transducing histidine kinase"/>
    <property type="match status" value="1"/>
</dbReference>
<dbReference type="PRINTS" id="PR00344">
    <property type="entry name" value="BCTRLSENSOR"/>
</dbReference>
<dbReference type="InterPro" id="IPR036641">
    <property type="entry name" value="HPT_dom_sf"/>
</dbReference>
<sequence length="785" mass="89007">MHQDSPNDSWAIRFAQFVKTFGTLKLSVLFVILTLVFTLGGSYLIRVSLGTEVQPDDFIIAIILTMLSAPWILYFVSELVKQLETSRTNLKEVVSQLERLREEDVFLNRELQSNIRQLNHEIEQRKRAQEDREAVFQDLEKEIEDKSQSEEQARRLSTLLRSIIDASPDLIYYRNEEGRFAGCNRVAEMMTGKTEQELLGLTLHDVFEEELARQIVASDHEVLETNASMTEELWLRFADDRRRYFEMKRVPFFDSDGNRLGLLAFGRDMTERKQAENAAAKASTDKTRFIATISHELRTPLNGIVGLSRMLRDTDLTEEQFNWVSTIYASAITLGNIFNDIIDLDKLDRDKLELSLKTVSLRDFTEELSSIIRLLAADKSLELITTINPPLPQLVEVDGTRLRQILWNILFNAVKFTHKGHVSLTVSASRPTNDISIVTYVIEDTGVGIPEGELDKIFAMYYQVDHPDHQSATGTGIGLAICKQMVELMSGEIEVSSEVGKGTRFEIKLPLQISQRPMQVEKLQVTGLQILLVEDIELNVMVAKALLEKLGQHVDVAMTGQEAIDKARANQYDLILLDIQLPDMTGFDVASTLMEEDLVMQTPMVALTANVIKKREEYLQNGMDDVIAKPVKKSRVIEVFNSLFAEPEVSPVAKSTGVKKEESSKTLNNILDMDLLQMLVDTIGEDMVRASVKVFQDKMPEYMEILQLSLSADEKSEVCSQAHKIKGAAGSVGLARVQRIANQIQQGDHPAWWQNVHDWVEELQMAVQHDMKALQEWLNEQMVDD</sequence>
<dbReference type="SUPFAM" id="SSF47226">
    <property type="entry name" value="Histidine-containing phosphotransfer domain, HPT domain"/>
    <property type="match status" value="1"/>
</dbReference>
<evidence type="ECO:0000259" key="13">
    <source>
        <dbReference type="PROSITE" id="PS50113"/>
    </source>
</evidence>
<dbReference type="PANTHER" id="PTHR43719:SF27">
    <property type="entry name" value="AEROBIC RESPIRATION CONTROL SENSOR PROTEIN ARCB"/>
    <property type="match status" value="1"/>
</dbReference>
<dbReference type="Pfam" id="PF02518">
    <property type="entry name" value="HATPase_c"/>
    <property type="match status" value="1"/>
</dbReference>
<dbReference type="PROSITE" id="PS50109">
    <property type="entry name" value="HIS_KIN"/>
    <property type="match status" value="1"/>
</dbReference>
<evidence type="ECO:0000259" key="10">
    <source>
        <dbReference type="PROSITE" id="PS50109"/>
    </source>
</evidence>
<dbReference type="GO" id="GO:0005886">
    <property type="term" value="C:plasma membrane"/>
    <property type="evidence" value="ECO:0007669"/>
    <property type="project" value="UniProtKB-SubCell"/>
</dbReference>
<dbReference type="PROSITE" id="PS50113">
    <property type="entry name" value="PAC"/>
    <property type="match status" value="1"/>
</dbReference>
<dbReference type="Gene3D" id="1.20.120.160">
    <property type="entry name" value="HPT domain"/>
    <property type="match status" value="1"/>
</dbReference>
<dbReference type="InterPro" id="IPR003661">
    <property type="entry name" value="HisK_dim/P_dom"/>
</dbReference>
<keyword evidence="4 15" id="KW-0418">Kinase</keyword>
<dbReference type="AlphaFoldDB" id="A0A6M4MBB6"/>
<dbReference type="EC" id="2.7.13.3" evidence="4"/>
<dbReference type="NCBIfam" id="TIGR00229">
    <property type="entry name" value="sensory_box"/>
    <property type="match status" value="1"/>
</dbReference>
<evidence type="ECO:0000256" key="1">
    <source>
        <dbReference type="ARBA" id="ARBA00000085"/>
    </source>
</evidence>
<dbReference type="InterPro" id="IPR004358">
    <property type="entry name" value="Sig_transdc_His_kin-like_C"/>
</dbReference>
<dbReference type="CDD" id="cd00088">
    <property type="entry name" value="HPT"/>
    <property type="match status" value="1"/>
</dbReference>
<dbReference type="PIRSF" id="PIRSF003182">
    <property type="entry name" value="ArcB"/>
    <property type="match status" value="1"/>
</dbReference>
<comment type="subcellular location">
    <subcellularLocation>
        <location evidence="4">Cell inner membrane</location>
        <topology evidence="4">Multi-pass membrane protein</topology>
    </subcellularLocation>
</comment>
<feature type="transmembrane region" description="Helical" evidence="9">
    <location>
        <begin position="57"/>
        <end position="76"/>
    </location>
</feature>
<dbReference type="GO" id="GO:0000155">
    <property type="term" value="F:phosphorelay sensor kinase activity"/>
    <property type="evidence" value="ECO:0007669"/>
    <property type="project" value="UniProtKB-UniRule"/>
</dbReference>
<name>A0A6M4MBB6_9ALTE</name>
<dbReference type="SUPFAM" id="SSF55785">
    <property type="entry name" value="PYP-like sensor domain (PAS domain)"/>
    <property type="match status" value="1"/>
</dbReference>
<evidence type="ECO:0000256" key="4">
    <source>
        <dbReference type="PIRNR" id="PIRNR003182"/>
    </source>
</evidence>
<dbReference type="CDD" id="cd17546">
    <property type="entry name" value="REC_hyHK_CKI1_RcsC-like"/>
    <property type="match status" value="1"/>
</dbReference>
<dbReference type="PROSITE" id="PS50894">
    <property type="entry name" value="HPT"/>
    <property type="match status" value="1"/>
</dbReference>
<dbReference type="InterPro" id="IPR036097">
    <property type="entry name" value="HisK_dim/P_sf"/>
</dbReference>
<keyword evidence="4" id="KW-0997">Cell inner membrane</keyword>
<dbReference type="Gene3D" id="1.10.287.130">
    <property type="match status" value="1"/>
</dbReference>
<feature type="modified residue" description="4-aspartylphosphate" evidence="5 7">
    <location>
        <position position="578"/>
    </location>
</feature>
<keyword evidence="9" id="KW-1133">Transmembrane helix</keyword>
<dbReference type="RefSeq" id="WP_075608583.1">
    <property type="nucleotide sequence ID" value="NZ_CP052766.1"/>
</dbReference>
<dbReference type="SMART" id="SM00073">
    <property type="entry name" value="HPT"/>
    <property type="match status" value="1"/>
</dbReference>
<dbReference type="FunFam" id="3.30.565.10:FF:000010">
    <property type="entry name" value="Sensor histidine kinase RcsC"/>
    <property type="match status" value="1"/>
</dbReference>
<dbReference type="InterPro" id="IPR003594">
    <property type="entry name" value="HATPase_dom"/>
</dbReference>
<evidence type="ECO:0000259" key="14">
    <source>
        <dbReference type="PROSITE" id="PS50894"/>
    </source>
</evidence>
<keyword evidence="4" id="KW-0808">Transferase</keyword>
<evidence type="ECO:0000313" key="15">
    <source>
        <dbReference type="EMBL" id="QJR80098.1"/>
    </source>
</evidence>
<comment type="catalytic activity">
    <reaction evidence="1 4">
        <text>ATP + protein L-histidine = ADP + protein N-phospho-L-histidine.</text>
        <dbReference type="EC" id="2.7.13.3"/>
    </reaction>
</comment>
<dbReference type="SMART" id="SM00387">
    <property type="entry name" value="HATPase_c"/>
    <property type="match status" value="1"/>
</dbReference>
<dbReference type="KEGG" id="apel:CA267_004550"/>
<keyword evidence="4 9" id="KW-0472">Membrane</keyword>
<evidence type="ECO:0000256" key="6">
    <source>
        <dbReference type="PROSITE-ProRule" id="PRU00110"/>
    </source>
</evidence>
<dbReference type="Proteomes" id="UP000219285">
    <property type="component" value="Chromosome"/>
</dbReference>
<reference evidence="15 16" key="2">
    <citation type="submission" date="2020-04" db="EMBL/GenBank/DDBJ databases">
        <title>Complete genome sequence of Alteromonas pelagimontana 5.12T.</title>
        <authorList>
            <person name="Sinha R.K."/>
            <person name="Krishnan K.P."/>
            <person name="Kurian J.P."/>
        </authorList>
    </citation>
    <scope>NUCLEOTIDE SEQUENCE [LARGE SCALE GENOMIC DNA]</scope>
    <source>
        <strain evidence="15 16">5.12</strain>
    </source>
</reference>
<reference evidence="16" key="1">
    <citation type="submission" date="2014-12" db="EMBL/GenBank/DDBJ databases">
        <title>Complete genome sequence of a multi-drug resistant Klebsiella pneumoniae.</title>
        <authorList>
            <person name="Hua X."/>
            <person name="Chen Q."/>
            <person name="Li X."/>
            <person name="Feng Y."/>
            <person name="Ruan Z."/>
            <person name="Yu Y."/>
        </authorList>
    </citation>
    <scope>NUCLEOTIDE SEQUENCE [LARGE SCALE GENOMIC DNA]</scope>
    <source>
        <strain evidence="16">5.12</strain>
    </source>
</reference>
<evidence type="ECO:0000256" key="7">
    <source>
        <dbReference type="PROSITE-ProRule" id="PRU00169"/>
    </source>
</evidence>
<dbReference type="PROSITE" id="PS50112">
    <property type="entry name" value="PAS"/>
    <property type="match status" value="1"/>
</dbReference>
<organism evidence="15 16">
    <name type="scientific">Alteromonas pelagimontana</name>
    <dbReference type="NCBI Taxonomy" id="1858656"/>
    <lineage>
        <taxon>Bacteria</taxon>
        <taxon>Pseudomonadati</taxon>
        <taxon>Pseudomonadota</taxon>
        <taxon>Gammaproteobacteria</taxon>
        <taxon>Alteromonadales</taxon>
        <taxon>Alteromonadaceae</taxon>
        <taxon>Alteromonas/Salinimonas group</taxon>
        <taxon>Alteromonas</taxon>
    </lineage>
</organism>
<dbReference type="InterPro" id="IPR013656">
    <property type="entry name" value="PAS_4"/>
</dbReference>
<evidence type="ECO:0000256" key="8">
    <source>
        <dbReference type="SAM" id="Coils"/>
    </source>
</evidence>
<keyword evidence="16" id="KW-1185">Reference proteome</keyword>
<feature type="modified residue" description="Phosphohistidine; by autocatalysis" evidence="5">
    <location>
        <position position="295"/>
    </location>
</feature>
<dbReference type="InterPro" id="IPR035965">
    <property type="entry name" value="PAS-like_dom_sf"/>
</dbReference>
<dbReference type="InterPro" id="IPR000014">
    <property type="entry name" value="PAS"/>
</dbReference>
<keyword evidence="4" id="KW-0805">Transcription regulation</keyword>
<dbReference type="CDD" id="cd00082">
    <property type="entry name" value="HisKA"/>
    <property type="match status" value="1"/>
</dbReference>
<dbReference type="Gene3D" id="1.10.287.970">
    <property type="entry name" value="His Kinase A (phosphoacceptor) domain"/>
    <property type="match status" value="1"/>
</dbReference>
<dbReference type="GO" id="GO:0005524">
    <property type="term" value="F:ATP binding"/>
    <property type="evidence" value="ECO:0007669"/>
    <property type="project" value="UniProtKB-UniRule"/>
</dbReference>
<comment type="PTM">
    <text evidence="5">Activation requires a sequential transfer of a phosphate group from a His in the primary transmitter domain, to an Asp in the receiver domain and to a His in the secondary transmitter domain.</text>
</comment>
<feature type="domain" description="PAS" evidence="12">
    <location>
        <begin position="156"/>
        <end position="226"/>
    </location>
</feature>
<dbReference type="SMART" id="SM00091">
    <property type="entry name" value="PAS"/>
    <property type="match status" value="1"/>
</dbReference>
<dbReference type="SMART" id="SM00448">
    <property type="entry name" value="REC"/>
    <property type="match status" value="1"/>
</dbReference>
<dbReference type="Pfam" id="PF08448">
    <property type="entry name" value="PAS_4"/>
    <property type="match status" value="1"/>
</dbReference>
<dbReference type="InterPro" id="IPR001789">
    <property type="entry name" value="Sig_transdc_resp-reg_receiver"/>
</dbReference>
<keyword evidence="4" id="KW-0067">ATP-binding</keyword>
<accession>A0A6M4MBB6</accession>
<evidence type="ECO:0000256" key="2">
    <source>
        <dbReference type="ARBA" id="ARBA00022553"/>
    </source>
</evidence>
<feature type="modified residue" description="Phosphohistidine" evidence="5 6">
    <location>
        <position position="723"/>
    </location>
</feature>
<gene>
    <name evidence="15" type="primary">arcB</name>
    <name evidence="15" type="ORF">CA267_004550</name>
</gene>
<feature type="domain" description="Histidine kinase" evidence="10">
    <location>
        <begin position="292"/>
        <end position="513"/>
    </location>
</feature>
<dbReference type="InterPro" id="IPR000700">
    <property type="entry name" value="PAS-assoc_C"/>
</dbReference>
<feature type="domain" description="HPt" evidence="14">
    <location>
        <begin position="684"/>
        <end position="777"/>
    </location>
</feature>
<dbReference type="NCBIfam" id="NF008302">
    <property type="entry name" value="PRK11091.1"/>
    <property type="match status" value="1"/>
</dbReference>
<dbReference type="InterPro" id="IPR011006">
    <property type="entry name" value="CheY-like_superfamily"/>
</dbReference>
<dbReference type="SUPFAM" id="SSF52172">
    <property type="entry name" value="CheY-like"/>
    <property type="match status" value="1"/>
</dbReference>